<proteinExistence type="predicted"/>
<dbReference type="EMBL" id="LM995447">
    <property type="protein sequence ID" value="CDZ24627.1"/>
    <property type="molecule type" value="Genomic_DNA"/>
</dbReference>
<accession>A0A078KQ20</accession>
<evidence type="ECO:0000313" key="2">
    <source>
        <dbReference type="Proteomes" id="UP000032431"/>
    </source>
</evidence>
<dbReference type="Proteomes" id="UP000032431">
    <property type="component" value="Chromosome I"/>
</dbReference>
<protein>
    <submittedName>
        <fullName evidence="1">Uncharacterized protein</fullName>
    </submittedName>
</protein>
<sequence>MYICNDSVCDPVCDFCWFCEHDEHGVPTCCTKGKIEEFDDGLGYCDEFKCSIHEKQP</sequence>
<reference evidence="2" key="1">
    <citation type="submission" date="2014-07" db="EMBL/GenBank/DDBJ databases">
        <authorList>
            <person name="Wibberg D."/>
        </authorList>
    </citation>
    <scope>NUCLEOTIDE SEQUENCE [LARGE SCALE GENOMIC DNA]</scope>
    <source>
        <strain evidence="2">DG5</strain>
    </source>
</reference>
<keyword evidence="2" id="KW-1185">Reference proteome</keyword>
<dbReference type="KEGG" id="ccel:CCDG5_1517"/>
<name>A0A078KQ20_9FIRM</name>
<dbReference type="PATRIC" id="fig|29343.3.peg.1599"/>
<evidence type="ECO:0000313" key="1">
    <source>
        <dbReference type="EMBL" id="CDZ24627.1"/>
    </source>
</evidence>
<organism evidence="1 2">
    <name type="scientific">[Clostridium] cellulosi</name>
    <dbReference type="NCBI Taxonomy" id="29343"/>
    <lineage>
        <taxon>Bacteria</taxon>
        <taxon>Bacillati</taxon>
        <taxon>Bacillota</taxon>
        <taxon>Clostridia</taxon>
        <taxon>Eubacteriales</taxon>
        <taxon>Oscillospiraceae</taxon>
        <taxon>Oscillospiraceae incertae sedis</taxon>
    </lineage>
</organism>
<gene>
    <name evidence="1" type="ORF">CCDG5_1517</name>
</gene>
<dbReference type="HOGENOM" id="CLU_2992656_0_0_9"/>
<dbReference type="AlphaFoldDB" id="A0A078KQ20"/>
<dbReference type="STRING" id="29343.CCDG5_1517"/>